<accession>A0A512D3Y3</accession>
<evidence type="ECO:0000313" key="2">
    <source>
        <dbReference type="Proteomes" id="UP000321534"/>
    </source>
</evidence>
<dbReference type="Pfam" id="PF00805">
    <property type="entry name" value="Pentapeptide"/>
    <property type="match status" value="1"/>
</dbReference>
<proteinExistence type="predicted"/>
<dbReference type="InterPro" id="IPR001646">
    <property type="entry name" value="5peptide_repeat"/>
</dbReference>
<dbReference type="RefSeq" id="WP_147067592.1">
    <property type="nucleotide sequence ID" value="NZ_BAAARO010000007.1"/>
</dbReference>
<evidence type="ECO:0000313" key="1">
    <source>
        <dbReference type="EMBL" id="GEO31175.1"/>
    </source>
</evidence>
<name>A0A512D3Y3_9MICO</name>
<gene>
    <name evidence="1" type="ORF">TAE01_29850</name>
</gene>
<dbReference type="AlphaFoldDB" id="A0A512D3Y3"/>
<sequence>MPSAADQTVFRDAVFTTRDQHHDAVRFEGTDFTGAHAEGHSFLECSLLGSTLDEAHLEGSRWSESEWDRVGGVGLSLAEATLVETTMEGCRLAAVSAWGSTWRDVTVRGGKVDFLNLRGARLKDVAFLDCVVVGLDLQEATVDGLTFEGCTVVSPTFGRGTYAGLDLSGATLRSPVGLAGLKGATLSRSQVIDLADAFALELGIRIAD</sequence>
<keyword evidence="2" id="KW-1185">Reference proteome</keyword>
<dbReference type="SUPFAM" id="SSF141571">
    <property type="entry name" value="Pentapeptide repeat-like"/>
    <property type="match status" value="1"/>
</dbReference>
<dbReference type="OrthoDB" id="2579959at2"/>
<dbReference type="Proteomes" id="UP000321534">
    <property type="component" value="Unassembled WGS sequence"/>
</dbReference>
<comment type="caution">
    <text evidence="1">The sequence shown here is derived from an EMBL/GenBank/DDBJ whole genome shotgun (WGS) entry which is preliminary data.</text>
</comment>
<protein>
    <recommendedName>
        <fullName evidence="3">Pentapeptide repeat protein</fullName>
    </recommendedName>
</protein>
<reference evidence="1 2" key="1">
    <citation type="submission" date="2019-07" db="EMBL/GenBank/DDBJ databases">
        <title>Whole genome shotgun sequence of Terrabacter aerolatus NBRC 106305.</title>
        <authorList>
            <person name="Hosoyama A."/>
            <person name="Uohara A."/>
            <person name="Ohji S."/>
            <person name="Ichikawa N."/>
        </authorList>
    </citation>
    <scope>NUCLEOTIDE SEQUENCE [LARGE SCALE GENOMIC DNA]</scope>
    <source>
        <strain evidence="1 2">NBRC 106305</strain>
    </source>
</reference>
<organism evidence="1 2">
    <name type="scientific">Terrabacter aerolatus</name>
    <dbReference type="NCBI Taxonomy" id="422442"/>
    <lineage>
        <taxon>Bacteria</taxon>
        <taxon>Bacillati</taxon>
        <taxon>Actinomycetota</taxon>
        <taxon>Actinomycetes</taxon>
        <taxon>Micrococcales</taxon>
        <taxon>Intrasporangiaceae</taxon>
        <taxon>Terrabacter</taxon>
    </lineage>
</organism>
<dbReference type="Gene3D" id="2.160.20.80">
    <property type="entry name" value="E3 ubiquitin-protein ligase SopA"/>
    <property type="match status" value="1"/>
</dbReference>
<evidence type="ECO:0008006" key="3">
    <source>
        <dbReference type="Google" id="ProtNLM"/>
    </source>
</evidence>
<dbReference type="EMBL" id="BJYX01000017">
    <property type="protein sequence ID" value="GEO31175.1"/>
    <property type="molecule type" value="Genomic_DNA"/>
</dbReference>